<evidence type="ECO:0000313" key="1">
    <source>
        <dbReference type="EMBL" id="KAL2612045.1"/>
    </source>
</evidence>
<evidence type="ECO:0000313" key="2">
    <source>
        <dbReference type="Proteomes" id="UP001605036"/>
    </source>
</evidence>
<dbReference type="Proteomes" id="UP001605036">
    <property type="component" value="Unassembled WGS sequence"/>
</dbReference>
<evidence type="ECO:0008006" key="3">
    <source>
        <dbReference type="Google" id="ProtNLM"/>
    </source>
</evidence>
<dbReference type="AlphaFoldDB" id="A0ABD1XSW6"/>
<organism evidence="1 2">
    <name type="scientific">Riccia fluitans</name>
    <dbReference type="NCBI Taxonomy" id="41844"/>
    <lineage>
        <taxon>Eukaryota</taxon>
        <taxon>Viridiplantae</taxon>
        <taxon>Streptophyta</taxon>
        <taxon>Embryophyta</taxon>
        <taxon>Marchantiophyta</taxon>
        <taxon>Marchantiopsida</taxon>
        <taxon>Marchantiidae</taxon>
        <taxon>Marchantiales</taxon>
        <taxon>Ricciaceae</taxon>
        <taxon>Riccia</taxon>
    </lineage>
</organism>
<name>A0ABD1XSW6_9MARC</name>
<accession>A0ABD1XSW6</accession>
<proteinExistence type="predicted"/>
<sequence>MKTWWKKLSGHSNQKVAFSKYEYRGKPEAWTSDVWREVYNLPKASQGGYVMKGKVQFTELHLLKLVKGDKQQSKYGVFLKQVEESSDFDLFCQILNSVLAPVRPKHFQHNQLAFYHYAWMAIMDPTAPMPD</sequence>
<comment type="caution">
    <text evidence="1">The sequence shown here is derived from an EMBL/GenBank/DDBJ whole genome shotgun (WGS) entry which is preliminary data.</text>
</comment>
<gene>
    <name evidence="1" type="ORF">R1flu_023737</name>
</gene>
<dbReference type="EMBL" id="JBHFFA010000007">
    <property type="protein sequence ID" value="KAL2612045.1"/>
    <property type="molecule type" value="Genomic_DNA"/>
</dbReference>
<reference evidence="1 2" key="1">
    <citation type="submission" date="2024-09" db="EMBL/GenBank/DDBJ databases">
        <title>Chromosome-scale assembly of Riccia fluitans.</title>
        <authorList>
            <person name="Paukszto L."/>
            <person name="Sawicki J."/>
            <person name="Karawczyk K."/>
            <person name="Piernik-Szablinska J."/>
            <person name="Szczecinska M."/>
            <person name="Mazdziarz M."/>
        </authorList>
    </citation>
    <scope>NUCLEOTIDE SEQUENCE [LARGE SCALE GENOMIC DNA]</scope>
    <source>
        <strain evidence="1">Rf_01</strain>
        <tissue evidence="1">Aerial parts of the thallus</tissue>
    </source>
</reference>
<protein>
    <recommendedName>
        <fullName evidence="3">LAGLIDADG homing endonuclease</fullName>
    </recommendedName>
</protein>
<keyword evidence="2" id="KW-1185">Reference proteome</keyword>